<evidence type="ECO:0000313" key="7">
    <source>
        <dbReference type="Proteomes" id="UP001183881"/>
    </source>
</evidence>
<feature type="region of interest" description="Disordered" evidence="4">
    <location>
        <begin position="377"/>
        <end position="580"/>
    </location>
</feature>
<feature type="domain" description="HTH luxR-type" evidence="5">
    <location>
        <begin position="1023"/>
        <end position="1088"/>
    </location>
</feature>
<dbReference type="SUPFAM" id="SSF46894">
    <property type="entry name" value="C-terminal effector domain of the bipartite response regulators"/>
    <property type="match status" value="1"/>
</dbReference>
<proteinExistence type="predicted"/>
<feature type="compositionally biased region" description="Low complexity" evidence="4">
    <location>
        <begin position="391"/>
        <end position="415"/>
    </location>
</feature>
<keyword evidence="7" id="KW-1185">Reference proteome</keyword>
<organism evidence="6 7">
    <name type="scientific">Streptomyces edwardsiae</name>
    <dbReference type="NCBI Taxonomy" id="3075527"/>
    <lineage>
        <taxon>Bacteria</taxon>
        <taxon>Bacillati</taxon>
        <taxon>Actinomycetota</taxon>
        <taxon>Actinomycetes</taxon>
        <taxon>Kitasatosporales</taxon>
        <taxon>Streptomycetaceae</taxon>
        <taxon>Streptomyces</taxon>
    </lineage>
</organism>
<protein>
    <submittedName>
        <fullName evidence="6">Helix-turn-helix transcriptional regulator</fullName>
    </submittedName>
</protein>
<evidence type="ECO:0000256" key="3">
    <source>
        <dbReference type="ARBA" id="ARBA00023163"/>
    </source>
</evidence>
<accession>A0ABU2Q1C5</accession>
<dbReference type="RefSeq" id="WP_311646045.1">
    <property type="nucleotide sequence ID" value="NZ_JAVRFA010000030.1"/>
</dbReference>
<dbReference type="Proteomes" id="UP001183881">
    <property type="component" value="Unassembled WGS sequence"/>
</dbReference>
<dbReference type="InterPro" id="IPR016032">
    <property type="entry name" value="Sig_transdc_resp-reg_C-effctor"/>
</dbReference>
<keyword evidence="2" id="KW-0238">DNA-binding</keyword>
<dbReference type="Pfam" id="PF00196">
    <property type="entry name" value="GerE"/>
    <property type="match status" value="1"/>
</dbReference>
<feature type="compositionally biased region" description="Gly residues" evidence="4">
    <location>
        <begin position="533"/>
        <end position="546"/>
    </location>
</feature>
<keyword evidence="1" id="KW-0805">Transcription regulation</keyword>
<dbReference type="InterPro" id="IPR036388">
    <property type="entry name" value="WH-like_DNA-bd_sf"/>
</dbReference>
<gene>
    <name evidence="6" type="ORF">RM705_21845</name>
</gene>
<dbReference type="PROSITE" id="PS50043">
    <property type="entry name" value="HTH_LUXR_2"/>
    <property type="match status" value="1"/>
</dbReference>
<evidence type="ECO:0000259" key="5">
    <source>
        <dbReference type="PROSITE" id="PS50043"/>
    </source>
</evidence>
<evidence type="ECO:0000313" key="6">
    <source>
        <dbReference type="EMBL" id="MDT0397310.1"/>
    </source>
</evidence>
<dbReference type="CDD" id="cd06170">
    <property type="entry name" value="LuxR_C_like"/>
    <property type="match status" value="1"/>
</dbReference>
<evidence type="ECO:0000256" key="4">
    <source>
        <dbReference type="SAM" id="MobiDB-lite"/>
    </source>
</evidence>
<feature type="compositionally biased region" description="Low complexity" evidence="4">
    <location>
        <begin position="466"/>
        <end position="482"/>
    </location>
</feature>
<evidence type="ECO:0000256" key="2">
    <source>
        <dbReference type="ARBA" id="ARBA00023125"/>
    </source>
</evidence>
<dbReference type="SUPFAM" id="SSF52540">
    <property type="entry name" value="P-loop containing nucleoside triphosphate hydrolases"/>
    <property type="match status" value="1"/>
</dbReference>
<reference evidence="7" key="1">
    <citation type="submission" date="2023-07" db="EMBL/GenBank/DDBJ databases">
        <title>30 novel species of actinomycetes from the DSMZ collection.</title>
        <authorList>
            <person name="Nouioui I."/>
        </authorList>
    </citation>
    <scope>NUCLEOTIDE SEQUENCE [LARGE SCALE GENOMIC DNA]</scope>
    <source>
        <strain evidence="7">DSM 41636</strain>
    </source>
</reference>
<name>A0ABU2Q1C5_9ACTN</name>
<dbReference type="PRINTS" id="PR00038">
    <property type="entry name" value="HTHLUXR"/>
</dbReference>
<comment type="caution">
    <text evidence="6">The sequence shown here is derived from an EMBL/GenBank/DDBJ whole genome shotgun (WGS) entry which is preliminary data.</text>
</comment>
<feature type="compositionally biased region" description="Gly residues" evidence="4">
    <location>
        <begin position="558"/>
        <end position="573"/>
    </location>
</feature>
<dbReference type="PANTHER" id="PTHR44688">
    <property type="entry name" value="DNA-BINDING TRANSCRIPTIONAL ACTIVATOR DEVR_DOSR"/>
    <property type="match status" value="1"/>
</dbReference>
<dbReference type="InterPro" id="IPR000792">
    <property type="entry name" value="Tscrpt_reg_LuxR_C"/>
</dbReference>
<dbReference type="EMBL" id="JAVRFA010000030">
    <property type="protein sequence ID" value="MDT0397310.1"/>
    <property type="molecule type" value="Genomic_DNA"/>
</dbReference>
<dbReference type="SMART" id="SM00421">
    <property type="entry name" value="HTH_LUXR"/>
    <property type="match status" value="1"/>
</dbReference>
<feature type="compositionally biased region" description="Gly residues" evidence="4">
    <location>
        <begin position="425"/>
        <end position="436"/>
    </location>
</feature>
<dbReference type="PANTHER" id="PTHR44688:SF16">
    <property type="entry name" value="DNA-BINDING TRANSCRIPTIONAL ACTIVATOR DEVR_DOSR"/>
    <property type="match status" value="1"/>
</dbReference>
<feature type="compositionally biased region" description="Low complexity" evidence="4">
    <location>
        <begin position="547"/>
        <end position="557"/>
    </location>
</feature>
<evidence type="ECO:0000256" key="1">
    <source>
        <dbReference type="ARBA" id="ARBA00023015"/>
    </source>
</evidence>
<dbReference type="Gene3D" id="1.10.10.10">
    <property type="entry name" value="Winged helix-like DNA-binding domain superfamily/Winged helix DNA-binding domain"/>
    <property type="match status" value="1"/>
</dbReference>
<keyword evidence="3" id="KW-0804">Transcription</keyword>
<sequence>MPTDIEQIWAVTARQGELRAIDSALTDHGGILLTGTTGVGKTRLLAASLQRAAAEGRTVVAVGGAGGPETGCAENFCSLAECLDRLESVRRHSDPARRTVVGFDDAHLVDEPAAHRLYRLTASGRVAVAATARRDAALPAGVDKLWVERLVERLEVLPFAQDVVSSILRSRVGGPVDSPTLERLWATTRGNALILHELVEYALADGSLRRVDGRWHWDGLPARPPERLADIVCLRLRDLTPGEQELVNVLAVVGQVEYGLAERLGLARAAETLDGRGLVQIEYSGRRVGIRLTEPLTGAVVADRMSGLTAQRLRLQLADAIEATGARREDDVVRMATLRMAAGRVPEPSVLLAAARTAAHRRDFPLAERLCRAVLGDSPAPTSETPGASHTLPPASSAPATALSTGDDVAGAGVVPGERTHEPPAGGGAPGTGAGDGASRRMPSGGRSAGVSLPVAGGGTRTPADAGSGPVPAGGRAVAGGAEETSAPVPGGGTRTPADAGSGPVSAGGRAVVGDGTRGPGDAGSGPVPAGGPSVGGGAAGPGAGGDAPAVVSAGGRPVEGGPAGGGASGEGGPCPIHGADAPAAGVTTADAARAALLLGRALAGQGRHREAEEVFAGAHAGRTEDVTRAVPRDELITAVRDRADNAAWGLGRGADAAAVVDALPDGLGAQGTGVRHGFHAVLALLADRPEDAVRTGRALLPGEPPDSAVVQHLLPPTAFALSELGRPAEALALIDRHAHDLAGWHDDARLRCLVVTARCAFAQGDLGRVVRALEETGRFATRGDDLRQLQLALLRSRLLRLLGRPAEAVTLLRGASALRVRRDWLGTPSWTLAQLAGALAEAGRPTEALQTLVEAQAARRDAPAYPLADDALLLEHALVLAHTGDRSGAACRALEVVQRAAARPATALTALHLAVRVADAPRAAVRAATLAAGAHSELMRLQADHVAALTRADGEALEDVSSRFRTMGAVAPAAEAAAQAAEVYRKDGRRRASRLARAASARLLAESGCGLVPWAAPREHRQPDRTAPLTSREREVAALAAGGLSNRDIAERLVVSVRTVENHLYRVYEKLGITARSDLGGALQGPTRDALGRAA</sequence>
<dbReference type="InterPro" id="IPR027417">
    <property type="entry name" value="P-loop_NTPase"/>
</dbReference>
<dbReference type="PROSITE" id="PS00622">
    <property type="entry name" value="HTH_LUXR_1"/>
    <property type="match status" value="1"/>
</dbReference>